<organism evidence="4 5">
    <name type="scientific">Klebsormidium nitens</name>
    <name type="common">Green alga</name>
    <name type="synonym">Ulothrix nitens</name>
    <dbReference type="NCBI Taxonomy" id="105231"/>
    <lineage>
        <taxon>Eukaryota</taxon>
        <taxon>Viridiplantae</taxon>
        <taxon>Streptophyta</taxon>
        <taxon>Klebsormidiophyceae</taxon>
        <taxon>Klebsormidiales</taxon>
        <taxon>Klebsormidiaceae</taxon>
        <taxon>Klebsormidium</taxon>
    </lineage>
</organism>
<dbReference type="Proteomes" id="UP000054558">
    <property type="component" value="Unassembled WGS sequence"/>
</dbReference>
<feature type="compositionally biased region" description="Low complexity" evidence="3">
    <location>
        <begin position="1020"/>
        <end position="1029"/>
    </location>
</feature>
<feature type="region of interest" description="Disordered" evidence="3">
    <location>
        <begin position="996"/>
        <end position="1101"/>
    </location>
</feature>
<keyword evidence="1" id="KW-0677">Repeat</keyword>
<dbReference type="STRING" id="105231.A0A1Y1HQN9"/>
<dbReference type="OrthoDB" id="822380at2759"/>
<feature type="repeat" description="PPR" evidence="2">
    <location>
        <begin position="497"/>
        <end position="531"/>
    </location>
</feature>
<dbReference type="OMA" id="ERACKIY"/>
<feature type="repeat" description="PPR" evidence="2">
    <location>
        <begin position="217"/>
        <end position="251"/>
    </location>
</feature>
<dbReference type="GO" id="GO:0005737">
    <property type="term" value="C:cytoplasm"/>
    <property type="evidence" value="ECO:0000318"/>
    <property type="project" value="GO_Central"/>
</dbReference>
<feature type="repeat" description="PPR" evidence="2">
    <location>
        <begin position="392"/>
        <end position="426"/>
    </location>
</feature>
<feature type="repeat" description="PPR" evidence="2">
    <location>
        <begin position="182"/>
        <end position="216"/>
    </location>
</feature>
<feature type="region of interest" description="Disordered" evidence="3">
    <location>
        <begin position="1140"/>
        <end position="1171"/>
    </location>
</feature>
<dbReference type="PANTHER" id="PTHR47936:SF1">
    <property type="entry name" value="PENTATRICOPEPTIDE REPEAT-CONTAINING PROTEIN GUN1, CHLOROPLASTIC"/>
    <property type="match status" value="1"/>
</dbReference>
<feature type="compositionally biased region" description="Basic and acidic residues" evidence="3">
    <location>
        <begin position="996"/>
        <end position="1017"/>
    </location>
</feature>
<sequence>MDSSVQAACSQISWTCGIVEASVGTIGKPPASVTPPSSKPIKVETYEGGHSLRHSSVWVREGGKLFRRSRETELSHSGKGGEGPAARFLWKRKGYELSQEAERPAYDKPLSARNQQVLMALINQEHNAESVGKLMDAWRKELGMGSLISILKELGRLREHELMQQVFDWAKATPEECQLRPQIGAYTTVLAAYTRCAMMTSADALVEDMVTSGITPDLMVYNSLLGGFARQGLFVDAMRLVTRLKAEGFQPDAATYKELIAACARGGSLADILRLFAEMKEAGVRADYFTYRTALDAFVRTVNWDGIIVLYEELVAQGYVPDRHVCNQILRAYEKKGLPERAEEVFRVMRAQNIPFTNADYGNLILAYVNVGRLEEAEGVLQDMRARNLQPELSTYNTLLDGYGRQGRYEEAESVLADMKQVGVRPQPETFQKLMMAYTRGGHCRWAESVHADMQKDGYAPTVMTYTMLIDAYGKAGSLEELLRLVEEMQSRGVPPNRATYNCLISAYCKTGHFDLAQDVLLEMTTRGHMPDDSTYYGIVDAYRKGPVGDCVLGIYKEALRLGSPPSHRLSFALIEKLASERQYDKAERIVSADQPPYKRPAAYAECMLVYASHGMSGYACKLLERFHPDGVNNLAVYNALITIAGQEKRPAEVASLFTQLQERCGAISYGTVLALLEGYAAQGAWEEVPRVVQLFHEKCKREHGRLTQKAFALLFEALGRGGRLAEISAYYAEMNDARVRKTLSCYSAVLLGLKGRLHHPDAHRVWEVLEGFRLPVHKVIRNILSDRKQEGSWDLSLQQALERVPGGARESLLYKRGFFNALLDILWAESKCRHAANVVAVALRKGVYLPGKRTLPLKPGVAAPVGSSTGHVEGGELSRGDPPEWWVDLRHTSPGAACAILRGWLLGDAREGVANVEAGLAELPEKVELYFGRTVEEGATYQEGAEPPHLASFLAVKELVAELGLPFRGVEGDTAILAVPASEFREWILETEGSHEMARASGELRRASEEFRREVPDPESGGRSLESEGGTERNGTASGAGIGARLVGQDGADYGAGRRGFEGIRRIDGTAEPEGNERLTDAVGGTSIADGSPRPRADRDSVPLLTIPETVEDARERETASHSLDEIVGMLTSTAVSSVTDSMDREFETKDRDSAHIVEQRRGEEETTGLPIEAVAEKPEVLRKQSKAASRATPFVRLSLKREKVGAQ</sequence>
<feature type="compositionally biased region" description="Basic and acidic residues" evidence="3">
    <location>
        <begin position="1143"/>
        <end position="1166"/>
    </location>
</feature>
<dbReference type="Pfam" id="PF13041">
    <property type="entry name" value="PPR_2"/>
    <property type="match status" value="2"/>
</dbReference>
<dbReference type="NCBIfam" id="TIGR00756">
    <property type="entry name" value="PPR"/>
    <property type="match status" value="8"/>
</dbReference>
<dbReference type="Pfam" id="PF01535">
    <property type="entry name" value="PPR"/>
    <property type="match status" value="2"/>
</dbReference>
<accession>A0A1Y1HQN9</accession>
<evidence type="ECO:0000313" key="5">
    <source>
        <dbReference type="Proteomes" id="UP000054558"/>
    </source>
</evidence>
<feature type="compositionally biased region" description="Basic and acidic residues" evidence="3">
    <location>
        <begin position="1060"/>
        <end position="1081"/>
    </location>
</feature>
<dbReference type="AlphaFoldDB" id="A0A1Y1HQN9"/>
<feature type="repeat" description="PPR" evidence="2">
    <location>
        <begin position="462"/>
        <end position="496"/>
    </location>
</feature>
<feature type="repeat" description="PPR" evidence="2">
    <location>
        <begin position="252"/>
        <end position="286"/>
    </location>
</feature>
<dbReference type="Pfam" id="PF13812">
    <property type="entry name" value="PPR_3"/>
    <property type="match status" value="1"/>
</dbReference>
<dbReference type="GO" id="GO:0006397">
    <property type="term" value="P:mRNA processing"/>
    <property type="evidence" value="ECO:0000318"/>
    <property type="project" value="GO_Central"/>
</dbReference>
<reference evidence="4 5" key="1">
    <citation type="journal article" date="2014" name="Nat. Commun.">
        <title>Klebsormidium flaccidum genome reveals primary factors for plant terrestrial adaptation.</title>
        <authorList>
            <person name="Hori K."/>
            <person name="Maruyama F."/>
            <person name="Fujisawa T."/>
            <person name="Togashi T."/>
            <person name="Yamamoto N."/>
            <person name="Seo M."/>
            <person name="Sato S."/>
            <person name="Yamada T."/>
            <person name="Mori H."/>
            <person name="Tajima N."/>
            <person name="Moriyama T."/>
            <person name="Ikeuchi M."/>
            <person name="Watanabe M."/>
            <person name="Wada H."/>
            <person name="Kobayashi K."/>
            <person name="Saito M."/>
            <person name="Masuda T."/>
            <person name="Sasaki-Sekimoto Y."/>
            <person name="Mashiguchi K."/>
            <person name="Awai K."/>
            <person name="Shimojima M."/>
            <person name="Masuda S."/>
            <person name="Iwai M."/>
            <person name="Nobusawa T."/>
            <person name="Narise T."/>
            <person name="Kondo S."/>
            <person name="Saito H."/>
            <person name="Sato R."/>
            <person name="Murakawa M."/>
            <person name="Ihara Y."/>
            <person name="Oshima-Yamada Y."/>
            <person name="Ohtaka K."/>
            <person name="Satoh M."/>
            <person name="Sonobe K."/>
            <person name="Ishii M."/>
            <person name="Ohtani R."/>
            <person name="Kanamori-Sato M."/>
            <person name="Honoki R."/>
            <person name="Miyazaki D."/>
            <person name="Mochizuki H."/>
            <person name="Umetsu J."/>
            <person name="Higashi K."/>
            <person name="Shibata D."/>
            <person name="Kamiya Y."/>
            <person name="Sato N."/>
            <person name="Nakamura Y."/>
            <person name="Tabata S."/>
            <person name="Ida S."/>
            <person name="Kurokawa K."/>
            <person name="Ohta H."/>
        </authorList>
    </citation>
    <scope>NUCLEOTIDE SEQUENCE [LARGE SCALE GENOMIC DNA]</scope>
    <source>
        <strain evidence="4 5">NIES-2285</strain>
    </source>
</reference>
<dbReference type="EMBL" id="DF236969">
    <property type="protein sequence ID" value="GAQ78877.1"/>
    <property type="molecule type" value="Genomic_DNA"/>
</dbReference>
<dbReference type="InterPro" id="IPR011990">
    <property type="entry name" value="TPR-like_helical_dom_sf"/>
</dbReference>
<dbReference type="Gene3D" id="1.25.40.10">
    <property type="entry name" value="Tetratricopeptide repeat domain"/>
    <property type="match status" value="5"/>
</dbReference>
<dbReference type="GO" id="GO:0003729">
    <property type="term" value="F:mRNA binding"/>
    <property type="evidence" value="ECO:0000318"/>
    <property type="project" value="GO_Central"/>
</dbReference>
<feature type="repeat" description="PPR" evidence="2">
    <location>
        <begin position="322"/>
        <end position="356"/>
    </location>
</feature>
<evidence type="ECO:0000256" key="2">
    <source>
        <dbReference type="PROSITE-ProRule" id="PRU00708"/>
    </source>
</evidence>
<name>A0A1Y1HQN9_KLENI</name>
<dbReference type="PROSITE" id="PS51375">
    <property type="entry name" value="PPR"/>
    <property type="match status" value="10"/>
</dbReference>
<gene>
    <name evidence="4" type="ORF">KFL_000200290</name>
</gene>
<feature type="repeat" description="PPR" evidence="2">
    <location>
        <begin position="427"/>
        <end position="461"/>
    </location>
</feature>
<keyword evidence="5" id="KW-1185">Reference proteome</keyword>
<dbReference type="PANTHER" id="PTHR47936">
    <property type="entry name" value="PPR_LONG DOMAIN-CONTAINING PROTEIN"/>
    <property type="match status" value="1"/>
</dbReference>
<protein>
    <submittedName>
        <fullName evidence="4">Putative Pentatricopeptide repeat domain containing protein</fullName>
    </submittedName>
</protein>
<evidence type="ECO:0000256" key="3">
    <source>
        <dbReference type="SAM" id="MobiDB-lite"/>
    </source>
</evidence>
<dbReference type="InterPro" id="IPR002885">
    <property type="entry name" value="PPR_rpt"/>
</dbReference>
<feature type="repeat" description="PPR" evidence="2">
    <location>
        <begin position="357"/>
        <end position="391"/>
    </location>
</feature>
<feature type="repeat" description="PPR" evidence="2">
    <location>
        <begin position="287"/>
        <end position="321"/>
    </location>
</feature>
<evidence type="ECO:0000256" key="1">
    <source>
        <dbReference type="ARBA" id="ARBA00022737"/>
    </source>
</evidence>
<evidence type="ECO:0000313" key="4">
    <source>
        <dbReference type="EMBL" id="GAQ78877.1"/>
    </source>
</evidence>
<proteinExistence type="predicted"/>